<feature type="compositionally biased region" description="Polar residues" evidence="1">
    <location>
        <begin position="54"/>
        <end position="68"/>
    </location>
</feature>
<evidence type="ECO:0000256" key="1">
    <source>
        <dbReference type="SAM" id="MobiDB-lite"/>
    </source>
</evidence>
<gene>
    <name evidence="3" type="ORF">EZS27_013981</name>
</gene>
<organism evidence="3">
    <name type="scientific">termite gut metagenome</name>
    <dbReference type="NCBI Taxonomy" id="433724"/>
    <lineage>
        <taxon>unclassified sequences</taxon>
        <taxon>metagenomes</taxon>
        <taxon>organismal metagenomes</taxon>
    </lineage>
</organism>
<accession>A0A5J4RY90</accession>
<keyword evidence="2" id="KW-0812">Transmembrane</keyword>
<protein>
    <recommendedName>
        <fullName evidence="4">Leucine-rich repeat domain-containing protein</fullName>
    </recommendedName>
</protein>
<keyword evidence="2" id="KW-1133">Transmembrane helix</keyword>
<feature type="region of interest" description="Disordered" evidence="1">
    <location>
        <begin position="1586"/>
        <end position="1610"/>
    </location>
</feature>
<name>A0A5J4RY90_9ZZZZ</name>
<dbReference type="PANTHER" id="PTHR45661:SF3">
    <property type="entry name" value="IG-LIKE DOMAIN-CONTAINING PROTEIN"/>
    <property type="match status" value="1"/>
</dbReference>
<feature type="region of interest" description="Disordered" evidence="1">
    <location>
        <begin position="47"/>
        <end position="71"/>
    </location>
</feature>
<evidence type="ECO:0000256" key="2">
    <source>
        <dbReference type="SAM" id="Phobius"/>
    </source>
</evidence>
<dbReference type="InterPro" id="IPR026906">
    <property type="entry name" value="LRR_5"/>
</dbReference>
<dbReference type="InterPro" id="IPR032675">
    <property type="entry name" value="LRR_dom_sf"/>
</dbReference>
<dbReference type="SUPFAM" id="SSF52058">
    <property type="entry name" value="L domain-like"/>
    <property type="match status" value="2"/>
</dbReference>
<dbReference type="PANTHER" id="PTHR45661">
    <property type="entry name" value="SURFACE ANTIGEN"/>
    <property type="match status" value="1"/>
</dbReference>
<dbReference type="Gene3D" id="3.80.10.10">
    <property type="entry name" value="Ribonuclease Inhibitor"/>
    <property type="match status" value="4"/>
</dbReference>
<proteinExistence type="predicted"/>
<evidence type="ECO:0000313" key="3">
    <source>
        <dbReference type="EMBL" id="KAA6337983.1"/>
    </source>
</evidence>
<comment type="caution">
    <text evidence="3">The sequence shown here is derived from an EMBL/GenBank/DDBJ whole genome shotgun (WGS) entry which is preliminary data.</text>
</comment>
<reference evidence="3" key="1">
    <citation type="submission" date="2019-03" db="EMBL/GenBank/DDBJ databases">
        <title>Single cell metagenomics reveals metabolic interactions within the superorganism composed of flagellate Streblomastix strix and complex community of Bacteroidetes bacteria on its surface.</title>
        <authorList>
            <person name="Treitli S.C."/>
            <person name="Kolisko M."/>
            <person name="Husnik F."/>
            <person name="Keeling P."/>
            <person name="Hampl V."/>
        </authorList>
    </citation>
    <scope>NUCLEOTIDE SEQUENCE</scope>
    <source>
        <strain evidence="3">STM</strain>
    </source>
</reference>
<dbReference type="Pfam" id="PF13306">
    <property type="entry name" value="LRR_5"/>
    <property type="match status" value="3"/>
</dbReference>
<keyword evidence="2" id="KW-0472">Membrane</keyword>
<feature type="non-terminal residue" evidence="3">
    <location>
        <position position="1"/>
    </location>
</feature>
<dbReference type="InterPro" id="IPR053139">
    <property type="entry name" value="Surface_bspA-like"/>
</dbReference>
<evidence type="ECO:0008006" key="4">
    <source>
        <dbReference type="Google" id="ProtNLM"/>
    </source>
</evidence>
<dbReference type="EMBL" id="SNRY01000653">
    <property type="protein sequence ID" value="KAA6337983.1"/>
    <property type="molecule type" value="Genomic_DNA"/>
</dbReference>
<sequence length="1610" mass="180901">NGRVIKPILIVLKDTFATTRGSESKVKIASVSNKSTSEPFELFGIDGEAEQTEEPVNNTDSISSSSLTQEEDDYPSIPLYNFIPNGTPTDQIVNNDIPNIKGELSIGNELYINLLVNGNFYTVLISYDGGNVITVYVPNSLLIAKTILVKVPKFSTDSLSYVLREELEKDTLTMNLGNPIEVILTVENTLGKKDFETIKNLKNLTKLDLSKSTNTFIPDSVFVTETTFYLCQITLPNKCTVINPRAFYGCIFLEKIIGFENIREIKEEAFSGCILLDVELPKNLKVLEKKAFYGCSGLKKIEIPYDIQEIEESVFENAGHPDGIFRFPYHVLLIKKAAFKNSNFECSLTFPEYMNSVEEEAFQGSKFSGHLEITVGMCNFGNRAFDNMNNIRSFGFNGNIFRIIGGAKEGDYVFYSRNCVLINFGIPFDPKEKNIKQLGISSQYFDNLFKTNYTDEELNVGIIPMVLENVQYYVKTNGLVKLSNIEDKKISNTNLIGCYHFFENLDFEGQYLNRHIQNYFAGYAMIYLHDNVSVPQNVLKTFVKNKEQEISIFCENNVDFATNSFSDVNLEKIEIVEGTTSIRSDFLSKNTGIPKDIFLVLNNYNNIDVSQYAFTDVDKEEALSYVLHAGNPKVKIVKNIAFNVLQITEPIERAYLSEPLTIPHVDEDFIGHNVRYNDRNLFANTPFKEIIFPFKQSVENPDVYEGTLKSIEDNAFADNPYLDIIIGLENVESLGTEIFSYTPNIHNLSFSKVKNIKHACLAHSCVTSINFYGSPLNGNIENNTFAVSPYLMYVNFENTKLTEIKDYMFAYCTNLMMVITGQNTNKSTNRYTNHNFIGGQTWNIERDENGNPIYDENGKVILKDDTETVPYPYYPNSSISYIDRIGIYAFSNCPSLKINVPSSVRIIDGLAFQNCEYLEIGLNEGLESIGQFAFWNCNGLIYVNMPRSVRSIGKGAFKTRSPFHAIYVNYNWERDEEIIPYSHEVYPLGQVFARVPDDYVRPPQDVSTNVNYGINMIHSAMYYDKGYGKKRTISKMMNQIELKNWEKKYGKPIVNSEGFKLSTGGHIISKYKGTGPNGGRGILYTQPEQLGWRLSYFMTVHRVMSILPHVKKWMYEGKGKHHKKYKWDQITKELETYFNKPKRSIKITAEEKGSIIKGIKVIYDSNEYVTNYTHEEIATLNVEPSPSYPSMENIDVVTVHEPLLNIRIQESHALPSFFSPQLPSVTLTMPSSIEGLFISARNINGEVIGSRNRVSLIQFSQKLKEQQREYKEYENKPEEEPFKVPEWELDYEPKVSKPAVQFVEDGVDAITVSIRMAEAIRTAATTSTGITATVALTTTVINGIMGVTACGAPGVVGNFANIANNIGNIGNLIDNIGNIGNIGNNLGHLANLGGLGGEIPAMIGAGPGPVAAVAPPVAGLTAGAVLNGISYVLSVIATIATIVTVVLAVLALAAGIVIGFLYAFSDVFSYETATYVSSYGAVHTPNGMVMIKPKLPTYINPLEDPYYKLLSPDVDDEEDLYMEAYIRDENNQNSVKEFNTNVKKFKESVNLYENKVNNYNKINKQISYDGSLNKDNTFKEIIIDRKKANETPSPSNPYITIPKDYNPNED</sequence>
<feature type="transmembrane region" description="Helical" evidence="2">
    <location>
        <begin position="1431"/>
        <end position="1464"/>
    </location>
</feature>